<dbReference type="GO" id="GO:0030975">
    <property type="term" value="F:thiamine binding"/>
    <property type="evidence" value="ECO:0007669"/>
    <property type="project" value="InterPro"/>
</dbReference>
<dbReference type="InterPro" id="IPR006059">
    <property type="entry name" value="SBP"/>
</dbReference>
<dbReference type="PANTHER" id="PTHR30006">
    <property type="entry name" value="THIAMINE-BINDING PERIPLASMIC PROTEIN-RELATED"/>
    <property type="match status" value="1"/>
</dbReference>
<dbReference type="InterPro" id="IPR005967">
    <property type="entry name" value="ThiB"/>
</dbReference>
<dbReference type="GO" id="GO:0030288">
    <property type="term" value="C:outer membrane-bounded periplasmic space"/>
    <property type="evidence" value="ECO:0007669"/>
    <property type="project" value="InterPro"/>
</dbReference>
<comment type="subcellular location">
    <subcellularLocation>
        <location evidence="1">Periplasm</location>
    </subcellularLocation>
</comment>
<dbReference type="NCBIfam" id="TIGR01276">
    <property type="entry name" value="thiB"/>
    <property type="match status" value="1"/>
</dbReference>
<dbReference type="OrthoDB" id="8013425at2"/>
<dbReference type="InterPro" id="IPR006061">
    <property type="entry name" value="SBP_1_CS"/>
</dbReference>
<gene>
    <name evidence="8" type="primary">tbpA</name>
    <name evidence="8" type="ORF">FRZ44_27770</name>
</gene>
<keyword evidence="5 7" id="KW-0732">Signal</keyword>
<dbReference type="Proteomes" id="UP000326202">
    <property type="component" value="Chromosome"/>
</dbReference>
<keyword evidence="9" id="KW-1185">Reference proteome</keyword>
<protein>
    <recommendedName>
        <fullName evidence="3">Thiamine-binding periplasmic protein</fullName>
    </recommendedName>
</protein>
<evidence type="ECO:0000256" key="6">
    <source>
        <dbReference type="ARBA" id="ARBA00022764"/>
    </source>
</evidence>
<proteinExistence type="inferred from homology"/>
<name>A0A5J6MJN9_9PROT</name>
<dbReference type="RefSeq" id="WP_151177734.1">
    <property type="nucleotide sequence ID" value="NZ_CP042906.1"/>
</dbReference>
<dbReference type="GO" id="GO:0015888">
    <property type="term" value="P:thiamine transport"/>
    <property type="evidence" value="ECO:0007669"/>
    <property type="project" value="InterPro"/>
</dbReference>
<dbReference type="GO" id="GO:0055085">
    <property type="term" value="P:transmembrane transport"/>
    <property type="evidence" value="ECO:0007669"/>
    <property type="project" value="InterPro"/>
</dbReference>
<dbReference type="PROSITE" id="PS01037">
    <property type="entry name" value="SBP_BACTERIAL_1"/>
    <property type="match status" value="1"/>
</dbReference>
<keyword evidence="6" id="KW-0574">Periplasm</keyword>
<evidence type="ECO:0000256" key="4">
    <source>
        <dbReference type="ARBA" id="ARBA00022448"/>
    </source>
</evidence>
<evidence type="ECO:0000256" key="3">
    <source>
        <dbReference type="ARBA" id="ARBA00019815"/>
    </source>
</evidence>
<dbReference type="KEGG" id="htq:FRZ44_27770"/>
<evidence type="ECO:0000256" key="2">
    <source>
        <dbReference type="ARBA" id="ARBA00008520"/>
    </source>
</evidence>
<feature type="chain" id="PRO_5023860045" description="Thiamine-binding periplasmic protein" evidence="7">
    <location>
        <begin position="21"/>
        <end position="340"/>
    </location>
</feature>
<keyword evidence="4" id="KW-0813">Transport</keyword>
<comment type="similarity">
    <text evidence="2">Belongs to the bacterial solute-binding protein 1 family.</text>
</comment>
<dbReference type="SUPFAM" id="SSF53850">
    <property type="entry name" value="Periplasmic binding protein-like II"/>
    <property type="match status" value="1"/>
</dbReference>
<dbReference type="EMBL" id="CP042906">
    <property type="protein sequence ID" value="QEX17477.1"/>
    <property type="molecule type" value="Genomic_DNA"/>
</dbReference>
<organism evidence="8 9">
    <name type="scientific">Hypericibacter terrae</name>
    <dbReference type="NCBI Taxonomy" id="2602015"/>
    <lineage>
        <taxon>Bacteria</taxon>
        <taxon>Pseudomonadati</taxon>
        <taxon>Pseudomonadota</taxon>
        <taxon>Alphaproteobacteria</taxon>
        <taxon>Rhodospirillales</taxon>
        <taxon>Dongiaceae</taxon>
        <taxon>Hypericibacter</taxon>
    </lineage>
</organism>
<sequence length="340" mass="37076">MRFFMSLVAMAAAISISVGAGTMGSAQAETPTLRILTYESFTSEWGLGTAIKPVFEKECGCKIEFISVEDGAALLSRLKLEGASSKADIVLGLDTNLTVEAAATGLIADHGLELSKLDLPMAWTDKQFVPFDYGWFAFVYDKTKLANPPQSLADLLKGDPKDKIVIEDPRTSTPGLGLLMWVRKVYGDKAPEYWASLKPRILTVTKGWSEAYDMFLKGEAALVLSYTTSPSYHLIEEKTDKYAAPTFAEGNYLQVEVAAKLVHAPDPALADKFLAFMLTPGFQSAVATTNWMYPAKMPAEGLPAGFATPLTKDQTLLFTADEAAKGRKAWVDEWLKAMSQ</sequence>
<evidence type="ECO:0000256" key="7">
    <source>
        <dbReference type="SAM" id="SignalP"/>
    </source>
</evidence>
<evidence type="ECO:0000313" key="8">
    <source>
        <dbReference type="EMBL" id="QEX17477.1"/>
    </source>
</evidence>
<accession>A0A5J6MJN9</accession>
<feature type="signal peptide" evidence="7">
    <location>
        <begin position="1"/>
        <end position="20"/>
    </location>
</feature>
<dbReference type="InterPro" id="IPR005948">
    <property type="entry name" value="ThiB-like"/>
</dbReference>
<evidence type="ECO:0000256" key="1">
    <source>
        <dbReference type="ARBA" id="ARBA00004418"/>
    </source>
</evidence>
<evidence type="ECO:0000313" key="9">
    <source>
        <dbReference type="Proteomes" id="UP000326202"/>
    </source>
</evidence>
<dbReference type="CDD" id="cd13545">
    <property type="entry name" value="PBP2_TbpA"/>
    <property type="match status" value="1"/>
</dbReference>
<evidence type="ECO:0000256" key="5">
    <source>
        <dbReference type="ARBA" id="ARBA00022729"/>
    </source>
</evidence>
<dbReference type="PANTHER" id="PTHR30006:SF3">
    <property type="entry name" value="THIAMINE-BINDING PERIPLASMIC PROTEIN"/>
    <property type="match status" value="1"/>
</dbReference>
<dbReference type="NCBIfam" id="TIGR01254">
    <property type="entry name" value="sfuA"/>
    <property type="match status" value="1"/>
</dbReference>
<dbReference type="Pfam" id="PF01547">
    <property type="entry name" value="SBP_bac_1"/>
    <property type="match status" value="1"/>
</dbReference>
<dbReference type="GO" id="GO:0030976">
    <property type="term" value="F:thiamine pyrophosphate binding"/>
    <property type="evidence" value="ECO:0007669"/>
    <property type="project" value="TreeGrafter"/>
</dbReference>
<reference evidence="8 9" key="1">
    <citation type="submission" date="2019-08" db="EMBL/GenBank/DDBJ databases">
        <title>Hyperibacter terrae gen. nov., sp. nov. and Hyperibacter viscosus sp. nov., two new members in the family Rhodospirillaceae isolated from the rhizosphere of Hypericum perforatum.</title>
        <authorList>
            <person name="Noviana Z."/>
        </authorList>
    </citation>
    <scope>NUCLEOTIDE SEQUENCE [LARGE SCALE GENOMIC DNA]</scope>
    <source>
        <strain evidence="8 9">R5913</strain>
    </source>
</reference>
<dbReference type="AlphaFoldDB" id="A0A5J6MJN9"/>
<dbReference type="Gene3D" id="3.40.190.10">
    <property type="entry name" value="Periplasmic binding protein-like II"/>
    <property type="match status" value="2"/>
</dbReference>